<dbReference type="Gene3D" id="3.40.190.10">
    <property type="entry name" value="Periplasmic binding protein-like II"/>
    <property type="match status" value="2"/>
</dbReference>
<dbReference type="GO" id="GO:0003700">
    <property type="term" value="F:DNA-binding transcription factor activity"/>
    <property type="evidence" value="ECO:0007669"/>
    <property type="project" value="InterPro"/>
</dbReference>
<dbReference type="PANTHER" id="PTHR30346">
    <property type="entry name" value="TRANSCRIPTIONAL DUAL REGULATOR HCAR-RELATED"/>
    <property type="match status" value="1"/>
</dbReference>
<evidence type="ECO:0000313" key="7">
    <source>
        <dbReference type="Proteomes" id="UP000272729"/>
    </source>
</evidence>
<dbReference type="GO" id="GO:0032993">
    <property type="term" value="C:protein-DNA complex"/>
    <property type="evidence" value="ECO:0007669"/>
    <property type="project" value="TreeGrafter"/>
</dbReference>
<protein>
    <submittedName>
        <fullName evidence="6">DNA-binding transcriptional LysR family regulator</fullName>
    </submittedName>
</protein>
<keyword evidence="2" id="KW-0805">Transcription regulation</keyword>
<comment type="caution">
    <text evidence="6">The sequence shown here is derived from an EMBL/GenBank/DDBJ whole genome shotgun (WGS) entry which is preliminary data.</text>
</comment>
<dbReference type="PANTHER" id="PTHR30346:SF30">
    <property type="entry name" value="SMALL NEUTRAL PROTEASE REGULATORY PROTEIN"/>
    <property type="match status" value="1"/>
</dbReference>
<organism evidence="6 7">
    <name type="scientific">Saccharothrix variisporea</name>
    <dbReference type="NCBI Taxonomy" id="543527"/>
    <lineage>
        <taxon>Bacteria</taxon>
        <taxon>Bacillati</taxon>
        <taxon>Actinomycetota</taxon>
        <taxon>Actinomycetes</taxon>
        <taxon>Pseudonocardiales</taxon>
        <taxon>Pseudonocardiaceae</taxon>
        <taxon>Saccharothrix</taxon>
    </lineage>
</organism>
<evidence type="ECO:0000256" key="4">
    <source>
        <dbReference type="ARBA" id="ARBA00023163"/>
    </source>
</evidence>
<keyword evidence="3 6" id="KW-0238">DNA-binding</keyword>
<dbReference type="PROSITE" id="PS50931">
    <property type="entry name" value="HTH_LYSR"/>
    <property type="match status" value="1"/>
</dbReference>
<dbReference type="CDD" id="cd08414">
    <property type="entry name" value="PBP2_LTTR_aromatics_like"/>
    <property type="match status" value="1"/>
</dbReference>
<dbReference type="SUPFAM" id="SSF53850">
    <property type="entry name" value="Periplasmic binding protein-like II"/>
    <property type="match status" value="1"/>
</dbReference>
<dbReference type="GO" id="GO:0003677">
    <property type="term" value="F:DNA binding"/>
    <property type="evidence" value="ECO:0007669"/>
    <property type="project" value="UniProtKB-KW"/>
</dbReference>
<dbReference type="Proteomes" id="UP000272729">
    <property type="component" value="Unassembled WGS sequence"/>
</dbReference>
<dbReference type="PRINTS" id="PR00039">
    <property type="entry name" value="HTHLYSR"/>
</dbReference>
<evidence type="ECO:0000313" key="6">
    <source>
        <dbReference type="EMBL" id="RKT68574.1"/>
    </source>
</evidence>
<proteinExistence type="inferred from homology"/>
<dbReference type="Pfam" id="PF03466">
    <property type="entry name" value="LysR_substrate"/>
    <property type="match status" value="1"/>
</dbReference>
<dbReference type="InterPro" id="IPR036388">
    <property type="entry name" value="WH-like_DNA-bd_sf"/>
</dbReference>
<sequence length="327" mass="35463">MDAPTRGSYARRMELELRHLRTVCAIAESGSLTKAAAVLRMSQPALSARLKRLEEEIGAPLFARLPQGMAPTLVGDFVLLRARAILHGVAELRRDAARLTERATTVVALGGVVGSVSIGLAERLGEHLPDHEVRLTMDYSPALLWDLVAAGRLDVATTVDYPGYELHSTAAMACEPIAREPVFVAVAAGDPLARRAEVPLGELADRVWVMTPSDGAGWPDCFHAVCEQRGFRPRVRYSISSSDSIRALVAAGRAVAPCQPVYPSDDEVVVRPIAGSPVWMRHVVVCRRDGVLAARLTVIADLAREAYWAHVRDRTAHFDLLRSGQTG</sequence>
<keyword evidence="7" id="KW-1185">Reference proteome</keyword>
<comment type="similarity">
    <text evidence="1">Belongs to the LysR transcriptional regulatory family.</text>
</comment>
<evidence type="ECO:0000256" key="1">
    <source>
        <dbReference type="ARBA" id="ARBA00009437"/>
    </source>
</evidence>
<dbReference type="SUPFAM" id="SSF46785">
    <property type="entry name" value="Winged helix' DNA-binding domain"/>
    <property type="match status" value="1"/>
</dbReference>
<feature type="domain" description="HTH lysR-type" evidence="5">
    <location>
        <begin position="15"/>
        <end position="72"/>
    </location>
</feature>
<dbReference type="InterPro" id="IPR005119">
    <property type="entry name" value="LysR_subst-bd"/>
</dbReference>
<evidence type="ECO:0000259" key="5">
    <source>
        <dbReference type="PROSITE" id="PS50931"/>
    </source>
</evidence>
<gene>
    <name evidence="6" type="ORF">DFJ66_1766</name>
</gene>
<dbReference type="InterPro" id="IPR000847">
    <property type="entry name" value="LysR_HTH_N"/>
</dbReference>
<dbReference type="AlphaFoldDB" id="A0A495X6A7"/>
<evidence type="ECO:0000256" key="3">
    <source>
        <dbReference type="ARBA" id="ARBA00023125"/>
    </source>
</evidence>
<keyword evidence="4" id="KW-0804">Transcription</keyword>
<dbReference type="Pfam" id="PF00126">
    <property type="entry name" value="HTH_1"/>
    <property type="match status" value="1"/>
</dbReference>
<name>A0A495X6A7_9PSEU</name>
<dbReference type="Gene3D" id="1.10.10.10">
    <property type="entry name" value="Winged helix-like DNA-binding domain superfamily/Winged helix DNA-binding domain"/>
    <property type="match status" value="1"/>
</dbReference>
<dbReference type="EMBL" id="RBXR01000001">
    <property type="protein sequence ID" value="RKT68574.1"/>
    <property type="molecule type" value="Genomic_DNA"/>
</dbReference>
<dbReference type="InterPro" id="IPR036390">
    <property type="entry name" value="WH_DNA-bd_sf"/>
</dbReference>
<evidence type="ECO:0000256" key="2">
    <source>
        <dbReference type="ARBA" id="ARBA00023015"/>
    </source>
</evidence>
<reference evidence="6 7" key="1">
    <citation type="submission" date="2018-10" db="EMBL/GenBank/DDBJ databases">
        <title>Sequencing the genomes of 1000 actinobacteria strains.</title>
        <authorList>
            <person name="Klenk H.-P."/>
        </authorList>
    </citation>
    <scope>NUCLEOTIDE SEQUENCE [LARGE SCALE GENOMIC DNA]</scope>
    <source>
        <strain evidence="6 7">DSM 43911</strain>
    </source>
</reference>
<accession>A0A495X6A7</accession>